<dbReference type="PROSITE" id="PS51077">
    <property type="entry name" value="HTH_ICLR"/>
    <property type="match status" value="1"/>
</dbReference>
<comment type="caution">
    <text evidence="7">The sequence shown here is derived from an EMBL/GenBank/DDBJ whole genome shotgun (WGS) entry which is preliminary data.</text>
</comment>
<keyword evidence="2" id="KW-0238">DNA-binding</keyword>
<keyword evidence="8" id="KW-1185">Reference proteome</keyword>
<feature type="region of interest" description="Disordered" evidence="4">
    <location>
        <begin position="1"/>
        <end position="23"/>
    </location>
</feature>
<keyword evidence="1" id="KW-0805">Transcription regulation</keyword>
<keyword evidence="3" id="KW-0804">Transcription</keyword>
<dbReference type="PANTHER" id="PTHR30136">
    <property type="entry name" value="HELIX-TURN-HELIX TRANSCRIPTIONAL REGULATOR, ICLR FAMILY"/>
    <property type="match status" value="1"/>
</dbReference>
<dbReference type="InterPro" id="IPR036390">
    <property type="entry name" value="WH_DNA-bd_sf"/>
</dbReference>
<dbReference type="PANTHER" id="PTHR30136:SF35">
    <property type="entry name" value="HTH-TYPE TRANSCRIPTIONAL REGULATOR RV1719"/>
    <property type="match status" value="1"/>
</dbReference>
<dbReference type="PROSITE" id="PS51078">
    <property type="entry name" value="ICLR_ED"/>
    <property type="match status" value="1"/>
</dbReference>
<evidence type="ECO:0000313" key="8">
    <source>
        <dbReference type="Proteomes" id="UP001413721"/>
    </source>
</evidence>
<dbReference type="Pfam" id="PF01614">
    <property type="entry name" value="IclR_C"/>
    <property type="match status" value="1"/>
</dbReference>
<evidence type="ECO:0000256" key="4">
    <source>
        <dbReference type="SAM" id="MobiDB-lite"/>
    </source>
</evidence>
<feature type="domain" description="HTH iclR-type" evidence="5">
    <location>
        <begin position="85"/>
        <end position="147"/>
    </location>
</feature>
<dbReference type="InterPro" id="IPR029016">
    <property type="entry name" value="GAF-like_dom_sf"/>
</dbReference>
<evidence type="ECO:0000259" key="5">
    <source>
        <dbReference type="PROSITE" id="PS51077"/>
    </source>
</evidence>
<dbReference type="EMBL" id="JBBKTW010000009">
    <property type="protein sequence ID" value="MEN2990994.1"/>
    <property type="molecule type" value="Genomic_DNA"/>
</dbReference>
<dbReference type="SUPFAM" id="SSF46785">
    <property type="entry name" value="Winged helix' DNA-binding domain"/>
    <property type="match status" value="1"/>
</dbReference>
<evidence type="ECO:0000259" key="6">
    <source>
        <dbReference type="PROSITE" id="PS51078"/>
    </source>
</evidence>
<evidence type="ECO:0000256" key="1">
    <source>
        <dbReference type="ARBA" id="ARBA00023015"/>
    </source>
</evidence>
<feature type="domain" description="IclR-ED" evidence="6">
    <location>
        <begin position="148"/>
        <end position="328"/>
    </location>
</feature>
<dbReference type="Pfam" id="PF09339">
    <property type="entry name" value="HTH_IclR"/>
    <property type="match status" value="1"/>
</dbReference>
<dbReference type="SUPFAM" id="SSF55781">
    <property type="entry name" value="GAF domain-like"/>
    <property type="match status" value="1"/>
</dbReference>
<dbReference type="InterPro" id="IPR036388">
    <property type="entry name" value="WH-like_DNA-bd_sf"/>
</dbReference>
<accession>A0ABU9YQA8</accession>
<dbReference type="InterPro" id="IPR050707">
    <property type="entry name" value="HTH_MetabolicPath_Reg"/>
</dbReference>
<organism evidence="7 8">
    <name type="scientific">Tistrella arctica</name>
    <dbReference type="NCBI Taxonomy" id="3133430"/>
    <lineage>
        <taxon>Bacteria</taxon>
        <taxon>Pseudomonadati</taxon>
        <taxon>Pseudomonadota</taxon>
        <taxon>Alphaproteobacteria</taxon>
        <taxon>Geminicoccales</taxon>
        <taxon>Geminicoccaceae</taxon>
        <taxon>Tistrella</taxon>
    </lineage>
</organism>
<dbReference type="Gene3D" id="1.10.10.10">
    <property type="entry name" value="Winged helix-like DNA-binding domain superfamily/Winged helix DNA-binding domain"/>
    <property type="match status" value="1"/>
</dbReference>
<dbReference type="Proteomes" id="UP001413721">
    <property type="component" value="Unassembled WGS sequence"/>
</dbReference>
<evidence type="ECO:0000256" key="3">
    <source>
        <dbReference type="ARBA" id="ARBA00023163"/>
    </source>
</evidence>
<dbReference type="InterPro" id="IPR014757">
    <property type="entry name" value="Tscrpt_reg_IclR_C"/>
</dbReference>
<dbReference type="Gene3D" id="3.30.450.40">
    <property type="match status" value="1"/>
</dbReference>
<name>A0ABU9YQA8_9PROT</name>
<feature type="compositionally biased region" description="Polar residues" evidence="4">
    <location>
        <begin position="11"/>
        <end position="20"/>
    </location>
</feature>
<evidence type="ECO:0000313" key="7">
    <source>
        <dbReference type="EMBL" id="MEN2990994.1"/>
    </source>
</evidence>
<protein>
    <submittedName>
        <fullName evidence="7">IclR family transcriptional regulator</fullName>
    </submittedName>
</protein>
<gene>
    <name evidence="7" type="ORF">WG926_21970</name>
</gene>
<sequence>MLAARVRPCTTPRSNGSGPRSRTGKSVIVVSRLCIDIQYTCISFCTEAIVPLVTLSRAFWRSVPMGGKTGKKPDGTRTSDPRLTLQTVVRAMDVLEAIGASGGALSLAEIANAVGIDRSAAQRIAHTFEGLGYLERSDGGIGFRPGRRLLDRCFDYLRSDPLVERATPVLIELRKVVRERVDLSLFDGGSLVYAVRLQSKRESFYATLIGRRFPTWCTSGGRAMLAHLPDGEVDAILDQAEFRPYTQNTITDRDHIWARIREARERGFATSEGEVLMGEIAIGAAILGSNGRPVGAVHIAGSLSEWPRPEFETRFAPMAMETAQTLSR</sequence>
<proteinExistence type="predicted"/>
<dbReference type="SMART" id="SM00346">
    <property type="entry name" value="HTH_ICLR"/>
    <property type="match status" value="1"/>
</dbReference>
<dbReference type="InterPro" id="IPR005471">
    <property type="entry name" value="Tscrpt_reg_IclR_N"/>
</dbReference>
<reference evidence="7 8" key="1">
    <citation type="submission" date="2024-03" db="EMBL/GenBank/DDBJ databases">
        <title>High-quality draft genome sequencing of Tistrella sp. BH-R2-4.</title>
        <authorList>
            <person name="Dong C."/>
        </authorList>
    </citation>
    <scope>NUCLEOTIDE SEQUENCE [LARGE SCALE GENOMIC DNA]</scope>
    <source>
        <strain evidence="7 8">BH-R2-4</strain>
    </source>
</reference>
<evidence type="ECO:0000256" key="2">
    <source>
        <dbReference type="ARBA" id="ARBA00023125"/>
    </source>
</evidence>